<proteinExistence type="predicted"/>
<dbReference type="Gene3D" id="3.30.70.60">
    <property type="match status" value="1"/>
</dbReference>
<dbReference type="Proteomes" id="UP000222564">
    <property type="component" value="Unassembled WGS sequence"/>
</dbReference>
<keyword evidence="2" id="KW-0472">Membrane</keyword>
<keyword evidence="4" id="KW-1185">Reference proteome</keyword>
<name>A0A2C6MBB0_9FIRM</name>
<feature type="transmembrane region" description="Helical" evidence="2">
    <location>
        <begin position="12"/>
        <end position="32"/>
    </location>
</feature>
<keyword evidence="2" id="KW-1133">Transmembrane helix</keyword>
<dbReference type="AlphaFoldDB" id="A0A2C6MBB0"/>
<feature type="coiled-coil region" evidence="1">
    <location>
        <begin position="45"/>
        <end position="72"/>
    </location>
</feature>
<accession>A0A2C6MBB0</accession>
<reference evidence="3 4" key="1">
    <citation type="submission" date="2013-09" db="EMBL/GenBank/DDBJ databases">
        <title>Biodegradation of hydrocarbons in the deep terrestrial subsurface : characterization of a microbial consortium composed of two Desulfotomaculum species originating from a deep geological formation.</title>
        <authorList>
            <person name="Aullo T."/>
            <person name="Berlendis S."/>
            <person name="Lascourreges J.-F."/>
            <person name="Dessort D."/>
            <person name="Saint-Laurent S."/>
            <person name="Schraauwers B."/>
            <person name="Mas J."/>
            <person name="Magot M."/>
            <person name="Ranchou-Peyruse A."/>
        </authorList>
    </citation>
    <scope>NUCLEOTIDE SEQUENCE [LARGE SCALE GENOMIC DNA]</scope>
    <source>
        <strain evidence="3 4">Bs107</strain>
    </source>
</reference>
<dbReference type="OrthoDB" id="1786548at2"/>
<sequence length="262" mass="29870">MMKLEITPRDKKIVTYLLPVLIIGVFSWYFLFPQVREYVSTKKAISETRENIVQLNAANKRMEKGLQSQEETRVQHAAASKKFSHIMQDGLFIVNLDRKLVAENVGLTVFRPMDIQDKEFYYILPVEVVLKGDYNSIIAVIDFLENQANLTELREIAFEAVKPEVSGDSPINILARGDVTAKFVLMIFSGHSPEGRLSLEDIKNWTFGRVNPFKETANPRPRPKPVLPPVYFPLQSGSNPSPGWLLQETTGEPEIKYLPNYQ</sequence>
<keyword evidence="2" id="KW-0812">Transmembrane</keyword>
<gene>
    <name evidence="3" type="ORF">P378_19750</name>
</gene>
<evidence type="ECO:0000256" key="1">
    <source>
        <dbReference type="SAM" id="Coils"/>
    </source>
</evidence>
<dbReference type="InterPro" id="IPR014717">
    <property type="entry name" value="Transl_elong_EF1B/ribsomal_bS6"/>
</dbReference>
<evidence type="ECO:0000313" key="4">
    <source>
        <dbReference type="Proteomes" id="UP000222564"/>
    </source>
</evidence>
<dbReference type="EMBL" id="AWQQ01000146">
    <property type="protein sequence ID" value="PHJ36852.1"/>
    <property type="molecule type" value="Genomic_DNA"/>
</dbReference>
<organism evidence="3 4">
    <name type="scientific">Desulforamulus profundi</name>
    <dbReference type="NCBI Taxonomy" id="1383067"/>
    <lineage>
        <taxon>Bacteria</taxon>
        <taxon>Bacillati</taxon>
        <taxon>Bacillota</taxon>
        <taxon>Clostridia</taxon>
        <taxon>Eubacteriales</taxon>
        <taxon>Peptococcaceae</taxon>
        <taxon>Desulforamulus</taxon>
    </lineage>
</organism>
<protein>
    <submittedName>
        <fullName evidence="3">Uncharacterized protein</fullName>
    </submittedName>
</protein>
<comment type="caution">
    <text evidence="3">The sequence shown here is derived from an EMBL/GenBank/DDBJ whole genome shotgun (WGS) entry which is preliminary data.</text>
</comment>
<keyword evidence="1" id="KW-0175">Coiled coil</keyword>
<dbReference type="RefSeq" id="WP_099084119.1">
    <property type="nucleotide sequence ID" value="NZ_AWQQ01000146.1"/>
</dbReference>
<evidence type="ECO:0000256" key="2">
    <source>
        <dbReference type="SAM" id="Phobius"/>
    </source>
</evidence>
<evidence type="ECO:0000313" key="3">
    <source>
        <dbReference type="EMBL" id="PHJ36852.1"/>
    </source>
</evidence>